<dbReference type="EMBL" id="CP009397">
    <property type="protein sequence ID" value="AIN99903.1"/>
    <property type="molecule type" value="Genomic_DNA"/>
</dbReference>
<dbReference type="HAMAP" id="MF_00511">
    <property type="entry name" value="Ribosomal_eS17"/>
    <property type="match status" value="1"/>
</dbReference>
<proteinExistence type="inferred from homology"/>
<dbReference type="RefSeq" id="XP_010700610.1">
    <property type="nucleotide sequence ID" value="XM_010702308.1"/>
</dbReference>
<gene>
    <name evidence="4" type="ORF">LPMP_282710</name>
    <name evidence="5" type="ORF">LPMP_282720</name>
</gene>
<dbReference type="GO" id="GO:0003735">
    <property type="term" value="F:structural constituent of ribosome"/>
    <property type="evidence" value="ECO:0007669"/>
    <property type="project" value="InterPro"/>
</dbReference>
<keyword evidence="3" id="KW-0687">Ribonucleoprotein</keyword>
<dbReference type="GeneID" id="22576717"/>
<dbReference type="OrthoDB" id="259151at2759"/>
<evidence type="ECO:0000256" key="1">
    <source>
        <dbReference type="ARBA" id="ARBA00010444"/>
    </source>
</evidence>
<dbReference type="EMBL" id="CP009397">
    <property type="protein sequence ID" value="AIN99904.1"/>
    <property type="molecule type" value="Genomic_DNA"/>
</dbReference>
<sequence length="143" mass="16537">MGKIRTKTVKRASRQVVEKYYSKLNFDFYQNKRLVMDVTIAQSKKLKNKIAGYATHIMKRLARGPVRGISLKLQEEERERRMDHAPATSDVDKVIQSGVSVDKKTMQMLQRLEIGVPRRVKRADATVTKLKVAPRRRPQKSTK</sequence>
<dbReference type="InterPro" id="IPR036401">
    <property type="entry name" value="Ribosomal_eS17_sf"/>
</dbReference>
<dbReference type="SUPFAM" id="SSF116820">
    <property type="entry name" value="Rps17e-like"/>
    <property type="match status" value="1"/>
</dbReference>
<protein>
    <submittedName>
        <fullName evidence="5">40S ribosomal protein S17, putative</fullName>
    </submittedName>
</protein>
<dbReference type="Pfam" id="PF00833">
    <property type="entry name" value="Ribosomal_S17e"/>
    <property type="match status" value="1"/>
</dbReference>
<evidence type="ECO:0000313" key="4">
    <source>
        <dbReference type="EMBL" id="AIN99903.1"/>
    </source>
</evidence>
<keyword evidence="2 5" id="KW-0689">Ribosomal protein</keyword>
<dbReference type="PANTHER" id="PTHR10732">
    <property type="entry name" value="40S RIBOSOMAL PROTEIN S17"/>
    <property type="match status" value="1"/>
</dbReference>
<dbReference type="GO" id="GO:0005840">
    <property type="term" value="C:ribosome"/>
    <property type="evidence" value="ECO:0007669"/>
    <property type="project" value="UniProtKB-KW"/>
</dbReference>
<evidence type="ECO:0000313" key="6">
    <source>
        <dbReference type="Proteomes" id="UP000063063"/>
    </source>
</evidence>
<dbReference type="RefSeq" id="XP_010700611.1">
    <property type="nucleotide sequence ID" value="XM_010702309.1"/>
</dbReference>
<dbReference type="PANTHER" id="PTHR10732:SF0">
    <property type="entry name" value="40S RIBOSOMAL PROTEIN S17"/>
    <property type="match status" value="1"/>
</dbReference>
<dbReference type="FunFam" id="1.10.60.20:FF:000001">
    <property type="entry name" value="40S ribosomal protein S17"/>
    <property type="match status" value="1"/>
</dbReference>
<dbReference type="Proteomes" id="UP000063063">
    <property type="component" value="Chromosome 28"/>
</dbReference>
<name>A0A088RXB2_LEIPA</name>
<comment type="similarity">
    <text evidence="1">Belongs to the eukaryotic ribosomal protein eS17 family.</text>
</comment>
<dbReference type="eggNOG" id="KOG0187">
    <property type="taxonomic scope" value="Eukaryota"/>
</dbReference>
<evidence type="ECO:0000256" key="3">
    <source>
        <dbReference type="ARBA" id="ARBA00023274"/>
    </source>
</evidence>
<evidence type="ECO:0000313" key="5">
    <source>
        <dbReference type="EMBL" id="AIN99904.1"/>
    </source>
</evidence>
<evidence type="ECO:0000256" key="2">
    <source>
        <dbReference type="ARBA" id="ARBA00022980"/>
    </source>
</evidence>
<dbReference type="AlphaFoldDB" id="A0A088RXB2"/>
<dbReference type="VEuPathDB" id="TriTrypDB:LPAL13_280033700"/>
<dbReference type="GO" id="GO:1990904">
    <property type="term" value="C:ribonucleoprotein complex"/>
    <property type="evidence" value="ECO:0007669"/>
    <property type="project" value="UniProtKB-KW"/>
</dbReference>
<keyword evidence="6" id="KW-1185">Reference proteome</keyword>
<accession>A0A088RXB2</accession>
<dbReference type="InterPro" id="IPR001210">
    <property type="entry name" value="Ribosomal_eS17"/>
</dbReference>
<dbReference type="VEuPathDB" id="TriTrypDB:LPMP_282720"/>
<reference evidence="5 6" key="1">
    <citation type="journal article" date="2015" name="Sci. Rep.">
        <title>The genome of Leishmania panamensis: insights into genomics of the L. (Viannia) subgenus.</title>
        <authorList>
            <person name="Llanes A."/>
            <person name="Restrepo C.M."/>
            <person name="Vecchio G.D."/>
            <person name="Anguizola F.J."/>
            <person name="Lleonart R."/>
        </authorList>
    </citation>
    <scope>NUCLEOTIDE SEQUENCE [LARGE SCALE GENOMIC DNA]</scope>
    <source>
        <strain evidence="5 6">MHOM/PA/94/PSC-1</strain>
    </source>
</reference>
<dbReference type="KEGG" id="lpan:LPMP_282720"/>
<dbReference type="GeneID" id="22576716"/>
<organism evidence="5 6">
    <name type="scientific">Leishmania panamensis</name>
    <dbReference type="NCBI Taxonomy" id="5679"/>
    <lineage>
        <taxon>Eukaryota</taxon>
        <taxon>Discoba</taxon>
        <taxon>Euglenozoa</taxon>
        <taxon>Kinetoplastea</taxon>
        <taxon>Metakinetoplastina</taxon>
        <taxon>Trypanosomatida</taxon>
        <taxon>Trypanosomatidae</taxon>
        <taxon>Leishmaniinae</taxon>
        <taxon>Leishmania</taxon>
        <taxon>Leishmania guyanensis species complex</taxon>
    </lineage>
</organism>
<dbReference type="KEGG" id="lpan:LPMP_282710"/>
<dbReference type="Gene3D" id="1.10.60.20">
    <property type="entry name" value="Ribosomal protein S17e-like"/>
    <property type="match status" value="1"/>
</dbReference>
<dbReference type="VEuPathDB" id="TriTrypDB:LPMP_282710"/>
<dbReference type="GO" id="GO:0006412">
    <property type="term" value="P:translation"/>
    <property type="evidence" value="ECO:0007669"/>
    <property type="project" value="InterPro"/>
</dbReference>